<feature type="compositionally biased region" description="Low complexity" evidence="2">
    <location>
        <begin position="819"/>
        <end position="829"/>
    </location>
</feature>
<evidence type="ECO:0000256" key="1">
    <source>
        <dbReference type="SAM" id="Coils"/>
    </source>
</evidence>
<feature type="region of interest" description="Disordered" evidence="2">
    <location>
        <begin position="444"/>
        <end position="465"/>
    </location>
</feature>
<dbReference type="AlphaFoldDB" id="A0A4C2E382"/>
<feature type="compositionally biased region" description="Low complexity" evidence="2">
    <location>
        <begin position="264"/>
        <end position="273"/>
    </location>
</feature>
<dbReference type="EMBL" id="BIMX01000002">
    <property type="protein sequence ID" value="GCE97766.1"/>
    <property type="molecule type" value="Genomic_DNA"/>
</dbReference>
<feature type="compositionally biased region" description="Basic and acidic residues" evidence="2">
    <location>
        <begin position="722"/>
        <end position="801"/>
    </location>
</feature>
<sequence length="917" mass="103431">MFRSRRPDPFLGLYEEAHRREQAKKGTFLTQVVRSDGGHLLEVADHEERTPSLRTSRKTSARQFGEFASPFRVERDERDAERRRLQRYPTVSASSVFSKIHPKELGYRTMGHGSRRAKDIQFPVYLRENEARQDQLLREVEVREQKLAYIKNSQIVYDYTEEGKRKRMGKKGSKSSDSKSSKLSERPAIKAVSKSNDELETLPDNEVGSEYTFETLPDGASYDYLIETEEVSPGATQSRLTSKPVKLVKKGDKGAKEDEELQKAEATPEVATPEAEELGLEGQSSSKKAESKSEPSVEDVIGDENAWKADDPLDESKPLDVTEAPVEKTTRFKDGPAEKIPDAVIGDETLEVAPKKAAHGAGVAAAGIDKKAKKSENHSGTESVINSSGVAAGESEMYKATKPVAEDVYNDVPVTSPPADYNTAPRVVTFPEVEKKKFRFGFIGRKKKSQNRAPNPLASPQNPELLVKTDREGFLSKAVYDKVKYENHVHSEWLTEFVSSEKKRYEEKQVEYDNKLADLKKEVERLEESMKEVRDDANELMEIRYSRLSKKFLDSTQEYIQKKNAIFAETKAIQDQKDKEAGELKQKHEEVQKEIVALNAEKDNVHREFIGWTNRLADYSAQLDAKMQCVYNLQQKHGKTQSQIDELSQKKADLEEKIAGHDKTHAENTKVLEKHANKEYLPQVHEIDNKISTLLNELAVIKQEGANEKVKLGSITKKLDEERKAHEEKVKLEAEERERKERDLLGKQRKDHEAAASELKKQHEEELRKMRENYEKQLQELREHQRKQAADAKATKSENKAHSNVATVSDNDGKHHTKSSNAKSAPAAKTPHSADAQETGNTSRKDRNPFVDSGITKSGDTREFTGDQDKPSGLASSSNAASHSPANDYKTSKKDPAASGESSLFDYETEEEVRSLY</sequence>
<feature type="region of interest" description="Disordered" evidence="2">
    <location>
        <begin position="359"/>
        <end position="388"/>
    </location>
</feature>
<feature type="compositionally biased region" description="Basic and acidic residues" evidence="2">
    <location>
        <begin position="859"/>
        <end position="870"/>
    </location>
</feature>
<feature type="region of interest" description="Disordered" evidence="2">
    <location>
        <begin position="722"/>
        <end position="917"/>
    </location>
</feature>
<feature type="compositionally biased region" description="Basic and acidic residues" evidence="2">
    <location>
        <begin position="174"/>
        <end position="188"/>
    </location>
</feature>
<evidence type="ECO:0000313" key="4">
    <source>
        <dbReference type="Proteomes" id="UP000301737"/>
    </source>
</evidence>
<organism evidence="3 4">
    <name type="scientific">Zygosaccharomyces mellis</name>
    <dbReference type="NCBI Taxonomy" id="42258"/>
    <lineage>
        <taxon>Eukaryota</taxon>
        <taxon>Fungi</taxon>
        <taxon>Dikarya</taxon>
        <taxon>Ascomycota</taxon>
        <taxon>Saccharomycotina</taxon>
        <taxon>Saccharomycetes</taxon>
        <taxon>Saccharomycetales</taxon>
        <taxon>Saccharomycetaceae</taxon>
        <taxon>Zygosaccharomyces</taxon>
    </lineage>
</organism>
<name>A0A4C2E382_9SACH</name>
<dbReference type="Proteomes" id="UP000301737">
    <property type="component" value="Unassembled WGS sequence"/>
</dbReference>
<dbReference type="OrthoDB" id="4068250at2759"/>
<accession>A0A4C2E382</accession>
<reference evidence="3 4" key="1">
    <citation type="submission" date="2019-01" db="EMBL/GenBank/DDBJ databases">
        <title>Draft Genome Sequencing of Zygosaccharomyces mellis Ca-7.</title>
        <authorList>
            <person name="Shiwa Y."/>
            <person name="Kanesaki Y."/>
            <person name="Ishige T."/>
            <person name="Mura K."/>
            <person name="Hori T."/>
            <person name="Tamura T."/>
        </authorList>
    </citation>
    <scope>NUCLEOTIDE SEQUENCE [LARGE SCALE GENOMIC DNA]</scope>
    <source>
        <strain evidence="3 4">Ca-7</strain>
    </source>
</reference>
<feature type="region of interest" description="Disordered" evidence="2">
    <location>
        <begin position="231"/>
        <end position="341"/>
    </location>
</feature>
<feature type="coiled-coil region" evidence="1">
    <location>
        <begin position="574"/>
        <end position="608"/>
    </location>
</feature>
<feature type="compositionally biased region" description="Low complexity" evidence="2">
    <location>
        <begin position="872"/>
        <end position="886"/>
    </location>
</feature>
<comment type="caution">
    <text evidence="3">The sequence shown here is derived from an EMBL/GenBank/DDBJ whole genome shotgun (WGS) entry which is preliminary data.</text>
</comment>
<keyword evidence="1" id="KW-0175">Coiled coil</keyword>
<keyword evidence="4" id="KW-1185">Reference proteome</keyword>
<protein>
    <submittedName>
        <fullName evidence="3">Uncharacterized protein</fullName>
    </submittedName>
</protein>
<evidence type="ECO:0000256" key="2">
    <source>
        <dbReference type="SAM" id="MobiDB-lite"/>
    </source>
</evidence>
<feature type="compositionally biased region" description="Basic and acidic residues" evidence="2">
    <location>
        <begin position="305"/>
        <end position="341"/>
    </location>
</feature>
<evidence type="ECO:0000313" key="3">
    <source>
        <dbReference type="EMBL" id="GCE97766.1"/>
    </source>
</evidence>
<proteinExistence type="predicted"/>
<feature type="region of interest" description="Disordered" evidence="2">
    <location>
        <begin position="161"/>
        <end position="214"/>
    </location>
</feature>
<gene>
    <name evidence="3" type="ORF">ZYGM_004872</name>
</gene>
<feature type="compositionally biased region" description="Basic and acidic residues" evidence="2">
    <location>
        <begin position="368"/>
        <end position="379"/>
    </location>
</feature>
<feature type="coiled-coil region" evidence="1">
    <location>
        <begin position="502"/>
        <end position="543"/>
    </location>
</feature>